<proteinExistence type="predicted"/>
<dbReference type="EMBL" id="BAAAFR010000005">
    <property type="protein sequence ID" value="GAA0320412.1"/>
    <property type="molecule type" value="Genomic_DNA"/>
</dbReference>
<dbReference type="Proteomes" id="UP001501787">
    <property type="component" value="Unassembled WGS sequence"/>
</dbReference>
<reference evidence="2 3" key="1">
    <citation type="journal article" date="2019" name="Int. J. Syst. Evol. Microbiol.">
        <title>The Global Catalogue of Microorganisms (GCM) 10K type strain sequencing project: providing services to taxonomists for standard genome sequencing and annotation.</title>
        <authorList>
            <consortium name="The Broad Institute Genomics Platform"/>
            <consortium name="The Broad Institute Genome Sequencing Center for Infectious Disease"/>
            <person name="Wu L."/>
            <person name="Ma J."/>
        </authorList>
    </citation>
    <scope>NUCLEOTIDE SEQUENCE [LARGE SCALE GENOMIC DNA]</scope>
    <source>
        <strain evidence="2 3">JCM 16343</strain>
    </source>
</reference>
<name>A0ABN0VYE0_9GAMM</name>
<evidence type="ECO:0000313" key="3">
    <source>
        <dbReference type="Proteomes" id="UP001501787"/>
    </source>
</evidence>
<keyword evidence="1" id="KW-0732">Signal</keyword>
<gene>
    <name evidence="2" type="ORF">GCM10009129_17640</name>
</gene>
<keyword evidence="3" id="KW-1185">Reference proteome</keyword>
<accession>A0ABN0VYE0</accession>
<evidence type="ECO:0000313" key="2">
    <source>
        <dbReference type="EMBL" id="GAA0320412.1"/>
    </source>
</evidence>
<sequence>MLMLTRFTLPTALARPAVALGLGIMAALASSAHAAALSSATDSYDAMPAAECTPQTADVPAFSAARYDACKQTLDNYIAQYQQTSDSQKLYTAYQALAWLTYANYEQHMNSRAATKAQAWQSAYGLISALAYGTSSESVPADIPATSALMRPDLWAYVSALKDKGAIAIAPREMAFAEVSLIWAASKQCTRGWRQSTPHFRMAARYVSQANTAYRNRYPEDTAALLDLTQRYYHAYLPLDAKNDQCHGQILPKLPL</sequence>
<feature type="signal peptide" evidence="1">
    <location>
        <begin position="1"/>
        <end position="34"/>
    </location>
</feature>
<comment type="caution">
    <text evidence="2">The sequence shown here is derived from an EMBL/GenBank/DDBJ whole genome shotgun (WGS) entry which is preliminary data.</text>
</comment>
<organism evidence="2 3">
    <name type="scientific">Psychrobacter aestuarii</name>
    <dbReference type="NCBI Taxonomy" id="556327"/>
    <lineage>
        <taxon>Bacteria</taxon>
        <taxon>Pseudomonadati</taxon>
        <taxon>Pseudomonadota</taxon>
        <taxon>Gammaproteobacteria</taxon>
        <taxon>Moraxellales</taxon>
        <taxon>Moraxellaceae</taxon>
        <taxon>Psychrobacter</taxon>
    </lineage>
</organism>
<feature type="chain" id="PRO_5047322007" evidence="1">
    <location>
        <begin position="35"/>
        <end position="256"/>
    </location>
</feature>
<protein>
    <submittedName>
        <fullName evidence="2">Uncharacterized protein</fullName>
    </submittedName>
</protein>
<evidence type="ECO:0000256" key="1">
    <source>
        <dbReference type="SAM" id="SignalP"/>
    </source>
</evidence>